<organism evidence="2">
    <name type="scientific">marine sediment metagenome</name>
    <dbReference type="NCBI Taxonomy" id="412755"/>
    <lineage>
        <taxon>unclassified sequences</taxon>
        <taxon>metagenomes</taxon>
        <taxon>ecological metagenomes</taxon>
    </lineage>
</organism>
<evidence type="ECO:0000256" key="1">
    <source>
        <dbReference type="SAM" id="Phobius"/>
    </source>
</evidence>
<accession>X1LX36</accession>
<evidence type="ECO:0000313" key="2">
    <source>
        <dbReference type="EMBL" id="GAI06960.1"/>
    </source>
</evidence>
<gene>
    <name evidence="2" type="ORF">S06H3_10332</name>
</gene>
<dbReference type="EMBL" id="BARV01004764">
    <property type="protein sequence ID" value="GAI06960.1"/>
    <property type="molecule type" value="Genomic_DNA"/>
</dbReference>
<name>X1LX36_9ZZZZ</name>
<keyword evidence="1" id="KW-1133">Transmembrane helix</keyword>
<sequence>MTGTLVATILENQPLVVTIAGAVLATLFQALPPRLNDNLTIPLGSAAAMIVISILEAVQK</sequence>
<keyword evidence="1" id="KW-0812">Transmembrane</keyword>
<protein>
    <submittedName>
        <fullName evidence="2">Uncharacterized protein</fullName>
    </submittedName>
</protein>
<proteinExistence type="predicted"/>
<reference evidence="2" key="1">
    <citation type="journal article" date="2014" name="Front. Microbiol.">
        <title>High frequency of phylogenetically diverse reductive dehalogenase-homologous genes in deep subseafloor sedimentary metagenomes.</title>
        <authorList>
            <person name="Kawai M."/>
            <person name="Futagami T."/>
            <person name="Toyoda A."/>
            <person name="Takaki Y."/>
            <person name="Nishi S."/>
            <person name="Hori S."/>
            <person name="Arai W."/>
            <person name="Tsubouchi T."/>
            <person name="Morono Y."/>
            <person name="Uchiyama I."/>
            <person name="Ito T."/>
            <person name="Fujiyama A."/>
            <person name="Inagaki F."/>
            <person name="Takami H."/>
        </authorList>
    </citation>
    <scope>NUCLEOTIDE SEQUENCE</scope>
    <source>
        <strain evidence="2">Expedition CK06-06</strain>
    </source>
</reference>
<comment type="caution">
    <text evidence="2">The sequence shown here is derived from an EMBL/GenBank/DDBJ whole genome shotgun (WGS) entry which is preliminary data.</text>
</comment>
<dbReference type="AlphaFoldDB" id="X1LX36"/>
<keyword evidence="1" id="KW-0472">Membrane</keyword>
<feature type="transmembrane region" description="Helical" evidence="1">
    <location>
        <begin position="39"/>
        <end position="58"/>
    </location>
</feature>